<keyword evidence="6" id="KW-0564">Palmitate</keyword>
<feature type="region of interest" description="Disordered" evidence="10">
    <location>
        <begin position="163"/>
        <end position="193"/>
    </location>
</feature>
<comment type="subcellular location">
    <subcellularLocation>
        <location evidence="1">Membrane</location>
    </subcellularLocation>
</comment>
<dbReference type="GO" id="GO:0007186">
    <property type="term" value="P:G protein-coupled receptor signaling pathway"/>
    <property type="evidence" value="ECO:0007669"/>
    <property type="project" value="InterPro"/>
</dbReference>
<feature type="domain" description="G protein gamma" evidence="11">
    <location>
        <begin position="109"/>
        <end position="204"/>
    </location>
</feature>
<feature type="compositionally biased region" description="Low complexity" evidence="10">
    <location>
        <begin position="49"/>
        <end position="79"/>
    </location>
</feature>
<keyword evidence="13" id="KW-1185">Reference proteome</keyword>
<keyword evidence="4" id="KW-0488">Methylation</keyword>
<gene>
    <name evidence="12" type="ORF">DAPK24_012600</name>
</gene>
<feature type="compositionally biased region" description="Polar residues" evidence="10">
    <location>
        <begin position="18"/>
        <end position="47"/>
    </location>
</feature>
<evidence type="ECO:0000313" key="12">
    <source>
        <dbReference type="EMBL" id="GMM44685.1"/>
    </source>
</evidence>
<organism evidence="12 13">
    <name type="scientific">Pichia kluyveri</name>
    <name type="common">Yeast</name>
    <dbReference type="NCBI Taxonomy" id="36015"/>
    <lineage>
        <taxon>Eukaryota</taxon>
        <taxon>Fungi</taxon>
        <taxon>Dikarya</taxon>
        <taxon>Ascomycota</taxon>
        <taxon>Saccharomycotina</taxon>
        <taxon>Pichiomycetes</taxon>
        <taxon>Pichiales</taxon>
        <taxon>Pichiaceae</taxon>
        <taxon>Pichia</taxon>
    </lineage>
</organism>
<evidence type="ECO:0000313" key="13">
    <source>
        <dbReference type="Proteomes" id="UP001378960"/>
    </source>
</evidence>
<dbReference type="GO" id="GO:0000750">
    <property type="term" value="P:pheromone-dependent signal transduction involved in conjugation with cellular fusion"/>
    <property type="evidence" value="ECO:0007669"/>
    <property type="project" value="InterPro"/>
</dbReference>
<keyword evidence="9" id="KW-0636">Prenylation</keyword>
<sequence length="204" mass="23313">MEISQYPTSEEYTREYTQDTLTPTSATNSTYMSYTEPLNVSSSSSPVELNKSQKTNQQSQQQLQQQSQKLNQQSHQAQQRNNINNVNETQTVVLREKLVHAFRLNRKKQMTLDRINKYNGKLMEELKIPRVKASNCALMVINYTEQTEDPLIPEIWGNKRKNQFKQGSSSNNNNKSMNLVNGNNTQNNGQITGNNSNDGCCVIM</sequence>
<dbReference type="EMBL" id="BTGB01000001">
    <property type="protein sequence ID" value="GMM44685.1"/>
    <property type="molecule type" value="Genomic_DNA"/>
</dbReference>
<evidence type="ECO:0000256" key="10">
    <source>
        <dbReference type="SAM" id="MobiDB-lite"/>
    </source>
</evidence>
<reference evidence="12 13" key="1">
    <citation type="journal article" date="2023" name="Elife">
        <title>Identification of key yeast species and microbe-microbe interactions impacting larval growth of Drosophila in the wild.</title>
        <authorList>
            <person name="Mure A."/>
            <person name="Sugiura Y."/>
            <person name="Maeda R."/>
            <person name="Honda K."/>
            <person name="Sakurai N."/>
            <person name="Takahashi Y."/>
            <person name="Watada M."/>
            <person name="Katoh T."/>
            <person name="Gotoh A."/>
            <person name="Gotoh Y."/>
            <person name="Taniguchi I."/>
            <person name="Nakamura K."/>
            <person name="Hayashi T."/>
            <person name="Katayama T."/>
            <person name="Uemura T."/>
            <person name="Hattori Y."/>
        </authorList>
    </citation>
    <scope>NUCLEOTIDE SEQUENCE [LARGE SCALE GENOMIC DNA]</scope>
    <source>
        <strain evidence="12 13">PK-24</strain>
    </source>
</reference>
<dbReference type="Proteomes" id="UP001378960">
    <property type="component" value="Unassembled WGS sequence"/>
</dbReference>
<comment type="similarity">
    <text evidence="2">Belongs to the G protein gamma family.</text>
</comment>
<keyword evidence="5" id="KW-0472">Membrane</keyword>
<proteinExistence type="inferred from homology"/>
<protein>
    <recommendedName>
        <fullName evidence="3">Guanine nucleotide-binding protein subunit gamma</fullName>
    </recommendedName>
</protein>
<dbReference type="Pfam" id="PF00631">
    <property type="entry name" value="G-gamma"/>
    <property type="match status" value="1"/>
</dbReference>
<evidence type="ECO:0000256" key="2">
    <source>
        <dbReference type="ARBA" id="ARBA00007431"/>
    </source>
</evidence>
<feature type="compositionally biased region" description="Polar residues" evidence="10">
    <location>
        <begin position="1"/>
        <end position="10"/>
    </location>
</feature>
<feature type="compositionally biased region" description="Low complexity" evidence="10">
    <location>
        <begin position="168"/>
        <end position="193"/>
    </location>
</feature>
<name>A0AAV5R070_PICKL</name>
<dbReference type="PANTHER" id="PTHR28189">
    <property type="entry name" value="GUANINE NUCLEOTIDE-BINDING PROTEIN SUBUNIT GAMMA"/>
    <property type="match status" value="1"/>
</dbReference>
<evidence type="ECO:0000256" key="7">
    <source>
        <dbReference type="ARBA" id="ARBA00023224"/>
    </source>
</evidence>
<comment type="caution">
    <text evidence="12">The sequence shown here is derived from an EMBL/GenBank/DDBJ whole genome shotgun (WGS) entry which is preliminary data.</text>
</comment>
<dbReference type="InterPro" id="IPR036284">
    <property type="entry name" value="GGL_sf"/>
</dbReference>
<evidence type="ECO:0000256" key="1">
    <source>
        <dbReference type="ARBA" id="ARBA00004370"/>
    </source>
</evidence>
<dbReference type="GO" id="GO:0031681">
    <property type="term" value="F:G-protein beta-subunit binding"/>
    <property type="evidence" value="ECO:0007669"/>
    <property type="project" value="InterPro"/>
</dbReference>
<dbReference type="InterPro" id="IPR041848">
    <property type="entry name" value="Ste18_fungal"/>
</dbReference>
<keyword evidence="7" id="KW-0807">Transducer</keyword>
<keyword evidence="8" id="KW-0449">Lipoprotein</keyword>
<dbReference type="AlphaFoldDB" id="A0AAV5R070"/>
<evidence type="ECO:0000256" key="4">
    <source>
        <dbReference type="ARBA" id="ARBA00022481"/>
    </source>
</evidence>
<dbReference type="GO" id="GO:0005834">
    <property type="term" value="C:heterotrimeric G-protein complex"/>
    <property type="evidence" value="ECO:0007669"/>
    <property type="project" value="TreeGrafter"/>
</dbReference>
<dbReference type="Gene3D" id="4.10.260.10">
    <property type="entry name" value="Transducin (heterotrimeric G protein), gamma chain"/>
    <property type="match status" value="1"/>
</dbReference>
<feature type="region of interest" description="Disordered" evidence="10">
    <location>
        <begin position="1"/>
        <end position="84"/>
    </location>
</feature>
<dbReference type="PANTHER" id="PTHR28189:SF1">
    <property type="entry name" value="GUANINE NUCLEOTIDE-BINDING PROTEIN SUBUNIT GAMMA"/>
    <property type="match status" value="1"/>
</dbReference>
<evidence type="ECO:0000256" key="9">
    <source>
        <dbReference type="ARBA" id="ARBA00023289"/>
    </source>
</evidence>
<evidence type="ECO:0000256" key="3">
    <source>
        <dbReference type="ARBA" id="ARBA00016111"/>
    </source>
</evidence>
<evidence type="ECO:0000256" key="5">
    <source>
        <dbReference type="ARBA" id="ARBA00023136"/>
    </source>
</evidence>
<evidence type="ECO:0000259" key="11">
    <source>
        <dbReference type="SMART" id="SM01224"/>
    </source>
</evidence>
<dbReference type="SMART" id="SM01224">
    <property type="entry name" value="G_gamma"/>
    <property type="match status" value="1"/>
</dbReference>
<evidence type="ECO:0000256" key="8">
    <source>
        <dbReference type="ARBA" id="ARBA00023288"/>
    </source>
</evidence>
<dbReference type="InterPro" id="IPR015898">
    <property type="entry name" value="G-protein_gamma-like_dom"/>
</dbReference>
<accession>A0AAV5R070</accession>
<evidence type="ECO:0000256" key="6">
    <source>
        <dbReference type="ARBA" id="ARBA00023139"/>
    </source>
</evidence>